<sequence>MANKDIILKKLKESEDFLSGEEIAESLHITRASVWQSVKALRDEGYRIVAVTNRGYFLDTDYAPLDADTIRSMRAPKDMAAEGIVLQTVDSTNDELFRRNKKTPLPSYSFVAAEKQTAGKGRVGKSFHSPFGTGLYLSVLLKDEVYVRPDLITITAAVAARRAAARQSELPVEIKWVNDLYSAHKKIAGILTEADFSAPSRPVVVGIGINTATSQESFERKQLPRAGSLRGTAVDRNRLAADFLSELHACFLTDPRDILKEYRTHNLVLGRTVRFSEGDIVSTGVAESIDDNGHLIVRAGTRRVTLRAGEVSVEGDW</sequence>
<comment type="catalytic activity">
    <reaction evidence="5">
        <text>biotin + L-lysyl-[protein] + ATP = N(6)-biotinyl-L-lysyl-[protein] + AMP + diphosphate + H(+)</text>
        <dbReference type="Rhea" id="RHEA:11756"/>
        <dbReference type="Rhea" id="RHEA-COMP:9752"/>
        <dbReference type="Rhea" id="RHEA-COMP:10505"/>
        <dbReference type="ChEBI" id="CHEBI:15378"/>
        <dbReference type="ChEBI" id="CHEBI:29969"/>
        <dbReference type="ChEBI" id="CHEBI:30616"/>
        <dbReference type="ChEBI" id="CHEBI:33019"/>
        <dbReference type="ChEBI" id="CHEBI:57586"/>
        <dbReference type="ChEBI" id="CHEBI:83144"/>
        <dbReference type="ChEBI" id="CHEBI:456215"/>
        <dbReference type="EC" id="6.3.4.15"/>
    </reaction>
</comment>
<dbReference type="CDD" id="cd16442">
    <property type="entry name" value="BPL"/>
    <property type="match status" value="1"/>
</dbReference>
<keyword evidence="2 5" id="KW-0547">Nucleotide-binding</keyword>
<feature type="binding site" evidence="5">
    <location>
        <position position="116"/>
    </location>
    <ligand>
        <name>biotin</name>
        <dbReference type="ChEBI" id="CHEBI:57586"/>
    </ligand>
</feature>
<organism evidence="7 8">
    <name type="scientific">Aedoeadaptatus ivorii</name>
    <dbReference type="NCBI Taxonomy" id="54006"/>
    <lineage>
        <taxon>Bacteria</taxon>
        <taxon>Bacillati</taxon>
        <taxon>Bacillota</taxon>
        <taxon>Tissierellia</taxon>
        <taxon>Tissierellales</taxon>
        <taxon>Peptoniphilaceae</taxon>
        <taxon>Aedoeadaptatus</taxon>
    </lineage>
</organism>
<feature type="domain" description="BPL/LPL catalytic" evidence="6">
    <location>
        <begin position="64"/>
        <end position="255"/>
    </location>
</feature>
<name>A0A448V288_9FIRM</name>
<reference evidence="7 8" key="1">
    <citation type="submission" date="2018-12" db="EMBL/GenBank/DDBJ databases">
        <authorList>
            <consortium name="Pathogen Informatics"/>
        </authorList>
    </citation>
    <scope>NUCLEOTIDE SEQUENCE [LARGE SCALE GENOMIC DNA]</scope>
    <source>
        <strain evidence="7 8">NCTC13079</strain>
    </source>
</reference>
<comment type="function">
    <text evidence="5">Acts both as a biotin--[acetyl-CoA-carboxylase] ligase and a repressor.</text>
</comment>
<dbReference type="InterPro" id="IPR045864">
    <property type="entry name" value="aa-tRNA-synth_II/BPL/LPL"/>
</dbReference>
<dbReference type="Gene3D" id="1.10.10.10">
    <property type="entry name" value="Winged helix-like DNA-binding domain superfamily/Winged helix DNA-binding domain"/>
    <property type="match status" value="1"/>
</dbReference>
<evidence type="ECO:0000256" key="1">
    <source>
        <dbReference type="ARBA" id="ARBA00022598"/>
    </source>
</evidence>
<dbReference type="PROSITE" id="PS51733">
    <property type="entry name" value="BPL_LPL_CATALYTIC"/>
    <property type="match status" value="1"/>
</dbReference>
<dbReference type="HAMAP" id="MF_00978">
    <property type="entry name" value="Bifunct_BirA"/>
    <property type="match status" value="1"/>
</dbReference>
<keyword evidence="3 5" id="KW-0067">ATP-binding</keyword>
<dbReference type="InterPro" id="IPR008988">
    <property type="entry name" value="Transcriptional_repressor_C"/>
</dbReference>
<dbReference type="SUPFAM" id="SSF55681">
    <property type="entry name" value="Class II aaRS and biotin synthetases"/>
    <property type="match status" value="1"/>
</dbReference>
<evidence type="ECO:0000256" key="2">
    <source>
        <dbReference type="ARBA" id="ARBA00022741"/>
    </source>
</evidence>
<dbReference type="GO" id="GO:0005737">
    <property type="term" value="C:cytoplasm"/>
    <property type="evidence" value="ECO:0007669"/>
    <property type="project" value="TreeGrafter"/>
</dbReference>
<keyword evidence="8" id="KW-1185">Reference proteome</keyword>
<comment type="similarity">
    <text evidence="5">Belongs to the biotin--protein ligase family.</text>
</comment>
<feature type="binding site" evidence="5">
    <location>
        <begin position="91"/>
        <end position="93"/>
    </location>
    <ligand>
        <name>biotin</name>
        <dbReference type="ChEBI" id="CHEBI:57586"/>
    </ligand>
</feature>
<feature type="binding site" evidence="5">
    <location>
        <position position="186"/>
    </location>
    <ligand>
        <name>biotin</name>
        <dbReference type="ChEBI" id="CHEBI:57586"/>
    </ligand>
</feature>
<dbReference type="PANTHER" id="PTHR12835:SF5">
    <property type="entry name" value="BIOTIN--PROTEIN LIGASE"/>
    <property type="match status" value="1"/>
</dbReference>
<dbReference type="InterPro" id="IPR036388">
    <property type="entry name" value="WH-like_DNA-bd_sf"/>
</dbReference>
<dbReference type="Pfam" id="PF03099">
    <property type="entry name" value="BPL_LplA_LipB"/>
    <property type="match status" value="1"/>
</dbReference>
<dbReference type="RefSeq" id="WP_126465629.1">
    <property type="nucleotide sequence ID" value="NZ_LR134523.1"/>
</dbReference>
<evidence type="ECO:0000256" key="5">
    <source>
        <dbReference type="HAMAP-Rule" id="MF_00978"/>
    </source>
</evidence>
<proteinExistence type="inferred from homology"/>
<accession>A0A448V288</accession>
<dbReference type="InterPro" id="IPR030855">
    <property type="entry name" value="Bifunct_BirA"/>
</dbReference>
<dbReference type="OrthoDB" id="9807064at2"/>
<comment type="caution">
    <text evidence="5">Lacks conserved residue(s) required for the propagation of feature annotation.</text>
</comment>
<dbReference type="AlphaFoldDB" id="A0A448V288"/>
<dbReference type="InterPro" id="IPR004408">
    <property type="entry name" value="Biotin_CoA_COase_ligase"/>
</dbReference>
<dbReference type="GO" id="GO:0003677">
    <property type="term" value="F:DNA binding"/>
    <property type="evidence" value="ECO:0007669"/>
    <property type="project" value="UniProtKB-UniRule"/>
</dbReference>
<dbReference type="InterPro" id="IPR003142">
    <property type="entry name" value="BPL_C"/>
</dbReference>
<evidence type="ECO:0000313" key="8">
    <source>
        <dbReference type="Proteomes" id="UP000269544"/>
    </source>
</evidence>
<dbReference type="Proteomes" id="UP000269544">
    <property type="component" value="Chromosome"/>
</dbReference>
<dbReference type="Gene3D" id="3.30.930.10">
    <property type="entry name" value="Bira Bifunctional Protein, Domain 2"/>
    <property type="match status" value="1"/>
</dbReference>
<dbReference type="Pfam" id="PF08279">
    <property type="entry name" value="HTH_11"/>
    <property type="match status" value="1"/>
</dbReference>
<dbReference type="GO" id="GO:0004077">
    <property type="term" value="F:biotin--[biotin carboxyl-carrier protein] ligase activity"/>
    <property type="evidence" value="ECO:0007669"/>
    <property type="project" value="UniProtKB-UniRule"/>
</dbReference>
<dbReference type="InterPro" id="IPR004143">
    <property type="entry name" value="BPL_LPL_catalytic"/>
</dbReference>
<keyword evidence="4 5" id="KW-0092">Biotin</keyword>
<dbReference type="SUPFAM" id="SSF50037">
    <property type="entry name" value="C-terminal domain of transcriptional repressors"/>
    <property type="match status" value="1"/>
</dbReference>
<dbReference type="Pfam" id="PF02237">
    <property type="entry name" value="BPL_C"/>
    <property type="match status" value="1"/>
</dbReference>
<evidence type="ECO:0000313" key="7">
    <source>
        <dbReference type="EMBL" id="VEJ35875.1"/>
    </source>
</evidence>
<dbReference type="InterPro" id="IPR036390">
    <property type="entry name" value="WH_DNA-bd_sf"/>
</dbReference>
<keyword evidence="5" id="KW-0678">Repressor</keyword>
<protein>
    <recommendedName>
        <fullName evidence="5">Bifunctional ligase/repressor BirA</fullName>
    </recommendedName>
    <alternativeName>
        <fullName evidence="5">Biotin--[acetyl-CoA-carboxylase] ligase</fullName>
        <ecNumber evidence="5">6.3.4.15</ecNumber>
    </alternativeName>
    <alternativeName>
        <fullName evidence="5">Biotin--protein ligase</fullName>
    </alternativeName>
    <alternativeName>
        <fullName evidence="5">Biotin-[acetyl-CoA carboxylase] synthetase</fullName>
    </alternativeName>
</protein>
<dbReference type="GO" id="GO:0009249">
    <property type="term" value="P:protein lipoylation"/>
    <property type="evidence" value="ECO:0007669"/>
    <property type="project" value="UniProtKB-ARBA"/>
</dbReference>
<dbReference type="EMBL" id="LR134523">
    <property type="protein sequence ID" value="VEJ35875.1"/>
    <property type="molecule type" value="Genomic_DNA"/>
</dbReference>
<keyword evidence="1 5" id="KW-0436">Ligase</keyword>
<feature type="DNA-binding region" description="H-T-H motif" evidence="5">
    <location>
        <begin position="20"/>
        <end position="39"/>
    </location>
</feature>
<dbReference type="InterPro" id="IPR013196">
    <property type="entry name" value="HTH_11"/>
</dbReference>
<gene>
    <name evidence="5 7" type="primary">birA</name>
    <name evidence="7" type="ORF">NCTC13079_01059</name>
</gene>
<keyword evidence="5" id="KW-0238">DNA-binding</keyword>
<dbReference type="EC" id="6.3.4.15" evidence="5"/>
<dbReference type="GO" id="GO:0006355">
    <property type="term" value="P:regulation of DNA-templated transcription"/>
    <property type="evidence" value="ECO:0007669"/>
    <property type="project" value="UniProtKB-UniRule"/>
</dbReference>
<evidence type="ECO:0000256" key="3">
    <source>
        <dbReference type="ARBA" id="ARBA00022840"/>
    </source>
</evidence>
<dbReference type="PANTHER" id="PTHR12835">
    <property type="entry name" value="BIOTIN PROTEIN LIGASE"/>
    <property type="match status" value="1"/>
</dbReference>
<dbReference type="NCBIfam" id="TIGR00121">
    <property type="entry name" value="birA_ligase"/>
    <property type="match status" value="1"/>
</dbReference>
<dbReference type="SUPFAM" id="SSF46785">
    <property type="entry name" value="Winged helix' DNA-binding domain"/>
    <property type="match status" value="1"/>
</dbReference>
<dbReference type="Gene3D" id="2.30.30.100">
    <property type="match status" value="1"/>
</dbReference>
<evidence type="ECO:0000259" key="6">
    <source>
        <dbReference type="PROSITE" id="PS51733"/>
    </source>
</evidence>
<dbReference type="GO" id="GO:0005524">
    <property type="term" value="F:ATP binding"/>
    <property type="evidence" value="ECO:0007669"/>
    <property type="project" value="UniProtKB-UniRule"/>
</dbReference>
<keyword evidence="5" id="KW-0805">Transcription regulation</keyword>
<dbReference type="KEGG" id="piv:NCTC13079_01059"/>
<keyword evidence="5" id="KW-0804">Transcription</keyword>
<dbReference type="GO" id="GO:0016740">
    <property type="term" value="F:transferase activity"/>
    <property type="evidence" value="ECO:0007669"/>
    <property type="project" value="UniProtKB-ARBA"/>
</dbReference>
<evidence type="ECO:0000256" key="4">
    <source>
        <dbReference type="ARBA" id="ARBA00023267"/>
    </source>
</evidence>